<dbReference type="Proteomes" id="UP000051888">
    <property type="component" value="Unassembled WGS sequence"/>
</dbReference>
<evidence type="ECO:0008006" key="4">
    <source>
        <dbReference type="Google" id="ProtNLM"/>
    </source>
</evidence>
<gene>
    <name evidence="2" type="ORF">AN964_05935</name>
</gene>
<feature type="coiled-coil region" evidence="1">
    <location>
        <begin position="38"/>
        <end position="72"/>
    </location>
</feature>
<dbReference type="InterPro" id="IPR024405">
    <property type="entry name" value="Phage_BhlA/UviB"/>
</dbReference>
<evidence type="ECO:0000313" key="3">
    <source>
        <dbReference type="Proteomes" id="UP000051888"/>
    </source>
</evidence>
<proteinExistence type="predicted"/>
<dbReference type="PATRIC" id="fig|157838.3.peg.1324"/>
<evidence type="ECO:0000256" key="1">
    <source>
        <dbReference type="SAM" id="Coils"/>
    </source>
</evidence>
<organism evidence="2 3">
    <name type="scientific">Heyndrickxia shackletonii</name>
    <dbReference type="NCBI Taxonomy" id="157838"/>
    <lineage>
        <taxon>Bacteria</taxon>
        <taxon>Bacillati</taxon>
        <taxon>Bacillota</taxon>
        <taxon>Bacilli</taxon>
        <taxon>Bacillales</taxon>
        <taxon>Bacillaceae</taxon>
        <taxon>Heyndrickxia</taxon>
    </lineage>
</organism>
<dbReference type="AlphaFoldDB" id="A0A0Q3WYH2"/>
<comment type="caution">
    <text evidence="2">The sequence shown here is derived from an EMBL/GenBank/DDBJ whole genome shotgun (WGS) entry which is preliminary data.</text>
</comment>
<dbReference type="EMBL" id="LJJC01000004">
    <property type="protein sequence ID" value="KQL55387.1"/>
    <property type="molecule type" value="Genomic_DNA"/>
</dbReference>
<name>A0A0Q3WYH2_9BACI</name>
<keyword evidence="1" id="KW-0175">Coiled coil</keyword>
<evidence type="ECO:0000313" key="2">
    <source>
        <dbReference type="EMBL" id="KQL55387.1"/>
    </source>
</evidence>
<sequence>MPLESFIKEGIFCLLFIWLLITQKKESNNREERLMNHVEKTTETLDVLSQRMENVSSKVDHIDTRLNEFEQQVSNLKEGK</sequence>
<dbReference type="STRING" id="157838.AN964_05935"/>
<keyword evidence="3" id="KW-1185">Reference proteome</keyword>
<accession>A0A0Q3WYH2</accession>
<protein>
    <recommendedName>
        <fullName evidence="4">Holin</fullName>
    </recommendedName>
</protein>
<reference evidence="2 3" key="1">
    <citation type="submission" date="2015-09" db="EMBL/GenBank/DDBJ databases">
        <title>Genome sequencing project for genomic taxonomy and phylogenomics of Bacillus-like bacteria.</title>
        <authorList>
            <person name="Liu B."/>
            <person name="Wang J."/>
            <person name="Zhu Y."/>
            <person name="Liu G."/>
            <person name="Chen Q."/>
            <person name="Chen Z."/>
            <person name="Lan J."/>
            <person name="Che J."/>
            <person name="Ge C."/>
            <person name="Shi H."/>
            <person name="Pan Z."/>
            <person name="Liu X."/>
        </authorList>
    </citation>
    <scope>NUCLEOTIDE SEQUENCE [LARGE SCALE GENOMIC DNA]</scope>
    <source>
        <strain evidence="2 3">LMG 18435</strain>
    </source>
</reference>
<dbReference type="Gene3D" id="1.20.5.2280">
    <property type="match status" value="1"/>
</dbReference>
<dbReference type="Pfam" id="PF10960">
    <property type="entry name" value="Holin_BhlA"/>
    <property type="match status" value="1"/>
</dbReference>